<dbReference type="GO" id="GO:0004348">
    <property type="term" value="F:glucosylceramidase activity"/>
    <property type="evidence" value="ECO:0007669"/>
    <property type="project" value="InterPro"/>
</dbReference>
<gene>
    <name evidence="7" type="ORF">E0W69_003090</name>
</gene>
<feature type="domain" description="Glycosyl hydrolase family 30 beta sandwich" evidence="6">
    <location>
        <begin position="373"/>
        <end position="432"/>
    </location>
</feature>
<keyword evidence="8" id="KW-1185">Reference proteome</keyword>
<accession>A0A5P2G6E4</accession>
<dbReference type="Gene3D" id="3.20.20.80">
    <property type="entry name" value="Glycosidases"/>
    <property type="match status" value="1"/>
</dbReference>
<dbReference type="InterPro" id="IPR013780">
    <property type="entry name" value="Glyco_hydro_b"/>
</dbReference>
<dbReference type="Pfam" id="PF17189">
    <property type="entry name" value="Glyco_hydro_30C"/>
    <property type="match status" value="1"/>
</dbReference>
<sequence length="436" mass="47551">MYLTDPDYNVLFAKKKIQWKVADNTLETIKIDASASYQAMDGFGFTLTGGSAQLLMKMDATTRQNVLQLLFATTGNNIGISYLRVSIGASDLNDHAFTYDDLSTGAIDASLSKFNLGPDSSTIVPLLKEILAINPNIPILGSPWSAPAWMKDNNSLKAGSLKNDYMDTYANYFVKYIQTMKNLGINIAAITPQNEPMNGNNNPSMVMTSDQQASFVKVLGAKFKANSITSKIIVWDHNADDAAYPIAILNDANAAQFVDGSAFHLYAGNISALSDVHNQFPNKNLYFTEQWVGAPSNLKGDLGWHVENLIIGAPRNWSKNVLEWNLASDPNLMPHTDGGCSNCLGALTVNGNSYTINTSYYIIAAASKFVRPGSVRVSSNMISGVPNVAFKTPDNHIVSIYLNNTGDKKAFNIQYNGKTMQYVLNSGAVATFVWKQ</sequence>
<evidence type="ECO:0000259" key="6">
    <source>
        <dbReference type="Pfam" id="PF17189"/>
    </source>
</evidence>
<dbReference type="GO" id="GO:0016020">
    <property type="term" value="C:membrane"/>
    <property type="evidence" value="ECO:0007669"/>
    <property type="project" value="GOC"/>
</dbReference>
<keyword evidence="4" id="KW-0326">Glycosidase</keyword>
<evidence type="ECO:0000313" key="8">
    <source>
        <dbReference type="Proteomes" id="UP000292424"/>
    </source>
</evidence>
<dbReference type="InterPro" id="IPR033453">
    <property type="entry name" value="Glyco_hydro_30_TIM-barrel"/>
</dbReference>
<dbReference type="PANTHER" id="PTHR11069:SF23">
    <property type="entry name" value="LYSOSOMAL ACID GLUCOSYLCERAMIDASE"/>
    <property type="match status" value="1"/>
</dbReference>
<keyword evidence="2" id="KW-0732">Signal</keyword>
<dbReference type="InterPro" id="IPR033452">
    <property type="entry name" value="GH30_C"/>
</dbReference>
<organism evidence="7 8">
    <name type="scientific">Rhizosphaericola mali</name>
    <dbReference type="NCBI Taxonomy" id="2545455"/>
    <lineage>
        <taxon>Bacteria</taxon>
        <taxon>Pseudomonadati</taxon>
        <taxon>Bacteroidota</taxon>
        <taxon>Chitinophagia</taxon>
        <taxon>Chitinophagales</taxon>
        <taxon>Chitinophagaceae</taxon>
        <taxon>Rhizosphaericola</taxon>
    </lineage>
</organism>
<evidence type="ECO:0000313" key="7">
    <source>
        <dbReference type="EMBL" id="QES90897.1"/>
    </source>
</evidence>
<dbReference type="OrthoDB" id="9806701at2"/>
<dbReference type="AlphaFoldDB" id="A0A5P2G6E4"/>
<dbReference type="Proteomes" id="UP000292424">
    <property type="component" value="Chromosome"/>
</dbReference>
<feature type="domain" description="Glycosyl hydrolase family 30 TIM-barrel" evidence="5">
    <location>
        <begin position="41"/>
        <end position="335"/>
    </location>
</feature>
<evidence type="ECO:0000256" key="3">
    <source>
        <dbReference type="ARBA" id="ARBA00022801"/>
    </source>
</evidence>
<evidence type="ECO:0000256" key="2">
    <source>
        <dbReference type="ARBA" id="ARBA00022729"/>
    </source>
</evidence>
<keyword evidence="3 4" id="KW-0378">Hydrolase</keyword>
<proteinExistence type="inferred from homology"/>
<dbReference type="KEGG" id="arac:E0W69_003090"/>
<dbReference type="InterPro" id="IPR001139">
    <property type="entry name" value="Glyco_hydro_30"/>
</dbReference>
<dbReference type="PANTHER" id="PTHR11069">
    <property type="entry name" value="GLUCOSYLCERAMIDASE"/>
    <property type="match status" value="1"/>
</dbReference>
<name>A0A5P2G6E4_9BACT</name>
<evidence type="ECO:0000256" key="1">
    <source>
        <dbReference type="ARBA" id="ARBA00005382"/>
    </source>
</evidence>
<evidence type="ECO:0000256" key="4">
    <source>
        <dbReference type="RuleBase" id="RU361188"/>
    </source>
</evidence>
<dbReference type="EMBL" id="CP044016">
    <property type="protein sequence ID" value="QES90897.1"/>
    <property type="molecule type" value="Genomic_DNA"/>
</dbReference>
<dbReference type="Pfam" id="PF02055">
    <property type="entry name" value="Glyco_hydro_30"/>
    <property type="match status" value="1"/>
</dbReference>
<evidence type="ECO:0000259" key="5">
    <source>
        <dbReference type="Pfam" id="PF02055"/>
    </source>
</evidence>
<dbReference type="Gene3D" id="2.60.40.1180">
    <property type="entry name" value="Golgi alpha-mannosidase II"/>
    <property type="match status" value="1"/>
</dbReference>
<dbReference type="InterPro" id="IPR017853">
    <property type="entry name" value="GH"/>
</dbReference>
<dbReference type="SUPFAM" id="SSF51445">
    <property type="entry name" value="(Trans)glycosidases"/>
    <property type="match status" value="1"/>
</dbReference>
<protein>
    <submittedName>
        <fullName evidence="7">Glucosylceramidase</fullName>
    </submittedName>
</protein>
<reference evidence="7 8" key="1">
    <citation type="submission" date="2019-09" db="EMBL/GenBank/DDBJ databases">
        <title>Complete genome sequence of Arachidicoccus sp. B3-10 isolated from apple orchard soil.</title>
        <authorList>
            <person name="Kim H.S."/>
            <person name="Han K.-I."/>
            <person name="Suh M.K."/>
            <person name="Lee K.C."/>
            <person name="Eom M.K."/>
            <person name="Kim J.-S."/>
            <person name="Kang S.W."/>
            <person name="Sin Y."/>
            <person name="Lee J.-S."/>
        </authorList>
    </citation>
    <scope>NUCLEOTIDE SEQUENCE [LARGE SCALE GENOMIC DNA]</scope>
    <source>
        <strain evidence="7 8">B3-10</strain>
    </source>
</reference>
<dbReference type="GO" id="GO:0006680">
    <property type="term" value="P:glucosylceramide catabolic process"/>
    <property type="evidence" value="ECO:0007669"/>
    <property type="project" value="TreeGrafter"/>
</dbReference>
<comment type="similarity">
    <text evidence="1 4">Belongs to the glycosyl hydrolase 30 family.</text>
</comment>